<evidence type="ECO:0000259" key="2">
    <source>
        <dbReference type="Pfam" id="PF01757"/>
    </source>
</evidence>
<feature type="transmembrane region" description="Helical" evidence="1">
    <location>
        <begin position="52"/>
        <end position="72"/>
    </location>
</feature>
<feature type="domain" description="SGNH" evidence="3">
    <location>
        <begin position="408"/>
        <end position="612"/>
    </location>
</feature>
<comment type="caution">
    <text evidence="4">The sequence shown here is derived from an EMBL/GenBank/DDBJ whole genome shotgun (WGS) entry which is preliminary data.</text>
</comment>
<proteinExistence type="predicted"/>
<sequence length="636" mass="71813">MPKPDWLCRSCIYSNRKYNYMNFRNDIQGLRALAVLLVFIFHLSATLLPGGFIGVDVFFVISGFLVTNIVYGKINKGTFSLSDFYKSRIQRIVPAYAFMLLIVSVAVTFLFINTDSYSYRKSLFWALIFGSNNFFATLNTYFGADSNENPLLHTWTLAVEMQFYLLLPVALLFIRKKQVLISLLAVLTLALFSYASYEIASGNAAIMYFSLPARVPEFLLGAIAAIIRLEDYHFVRKQANVLSIVGLVTIIGCALFLSEHTPFPGIVALIPCLGTIAILVSSTSWVNSFLGSKPLVFIGEISYSVYLWHWPIMAFFRYYKNTYAFTLLESALVILATIILSFLSYYVVEKKLRKAQGASFLIPLGIVGGLSAGMVFLAPHINERLNQLPRAFVAPSYGLDSHGETFKHVERLGDRGAGTSQILLLGDSHALTMKKYLNDIGERHGFSFKTITNDTYPTLPGLTKQHFDGTKYYEQYSRLMRHAEQEIPKADLIILQFAGGGQRWASALQFLLAQMGEKQRLIVLEDYPGVDKNPVRINKSIVRRAAIKQQYKVVQTKISPQIRQIIAADSRATYLDLTDNKIFEDVPFYRDSLLYYDKSHLNEYGAKVYGQETEKLLLKAIFNRHFPITATRVAGK</sequence>
<evidence type="ECO:0000259" key="3">
    <source>
        <dbReference type="Pfam" id="PF19040"/>
    </source>
</evidence>
<evidence type="ECO:0000313" key="4">
    <source>
        <dbReference type="EMBL" id="MEN5378940.1"/>
    </source>
</evidence>
<organism evidence="4 5">
    <name type="scientific">Sphingobacterium kitahiroshimense</name>
    <dbReference type="NCBI Taxonomy" id="470446"/>
    <lineage>
        <taxon>Bacteria</taxon>
        <taxon>Pseudomonadati</taxon>
        <taxon>Bacteroidota</taxon>
        <taxon>Sphingobacteriia</taxon>
        <taxon>Sphingobacteriales</taxon>
        <taxon>Sphingobacteriaceae</taxon>
        <taxon>Sphingobacterium</taxon>
    </lineage>
</organism>
<dbReference type="RefSeq" id="WP_346581803.1">
    <property type="nucleotide sequence ID" value="NZ_JBDJLH010000011.1"/>
</dbReference>
<gene>
    <name evidence="4" type="ORF">ABE541_16885</name>
</gene>
<dbReference type="Pfam" id="PF19040">
    <property type="entry name" value="SGNH"/>
    <property type="match status" value="1"/>
</dbReference>
<feature type="transmembrane region" description="Helical" evidence="1">
    <location>
        <begin position="263"/>
        <end position="283"/>
    </location>
</feature>
<feature type="transmembrane region" description="Helical" evidence="1">
    <location>
        <begin position="181"/>
        <end position="200"/>
    </location>
</feature>
<dbReference type="Pfam" id="PF01757">
    <property type="entry name" value="Acyl_transf_3"/>
    <property type="match status" value="1"/>
</dbReference>
<feature type="transmembrane region" description="Helical" evidence="1">
    <location>
        <begin position="154"/>
        <end position="174"/>
    </location>
</feature>
<accession>A0ABV0BWJ8</accession>
<dbReference type="PANTHER" id="PTHR23028">
    <property type="entry name" value="ACETYLTRANSFERASE"/>
    <property type="match status" value="1"/>
</dbReference>
<dbReference type="Proteomes" id="UP001409291">
    <property type="component" value="Unassembled WGS sequence"/>
</dbReference>
<feature type="transmembrane region" description="Helical" evidence="1">
    <location>
        <begin position="27"/>
        <end position="45"/>
    </location>
</feature>
<feature type="transmembrane region" description="Helical" evidence="1">
    <location>
        <begin position="295"/>
        <end position="316"/>
    </location>
</feature>
<dbReference type="InterPro" id="IPR043968">
    <property type="entry name" value="SGNH"/>
</dbReference>
<feature type="domain" description="Acyltransferase 3" evidence="2">
    <location>
        <begin position="26"/>
        <end position="345"/>
    </location>
</feature>
<keyword evidence="4" id="KW-0808">Transferase</keyword>
<dbReference type="InterPro" id="IPR050879">
    <property type="entry name" value="Acyltransferase_3"/>
</dbReference>
<keyword evidence="1" id="KW-1133">Transmembrane helix</keyword>
<keyword evidence="4" id="KW-0012">Acyltransferase</keyword>
<feature type="transmembrane region" description="Helical" evidence="1">
    <location>
        <begin position="92"/>
        <end position="112"/>
    </location>
</feature>
<keyword evidence="5" id="KW-1185">Reference proteome</keyword>
<feature type="transmembrane region" description="Helical" evidence="1">
    <location>
        <begin position="239"/>
        <end position="257"/>
    </location>
</feature>
<feature type="transmembrane region" description="Helical" evidence="1">
    <location>
        <begin position="360"/>
        <end position="381"/>
    </location>
</feature>
<evidence type="ECO:0000256" key="1">
    <source>
        <dbReference type="SAM" id="Phobius"/>
    </source>
</evidence>
<protein>
    <submittedName>
        <fullName evidence="4">Acyltransferase family protein</fullName>
        <ecNumber evidence="4">2.3.1.-</ecNumber>
    </submittedName>
</protein>
<keyword evidence="1" id="KW-0812">Transmembrane</keyword>
<dbReference type="EC" id="2.3.1.-" evidence="4"/>
<dbReference type="EMBL" id="JBDJNQ010000008">
    <property type="protein sequence ID" value="MEN5378940.1"/>
    <property type="molecule type" value="Genomic_DNA"/>
</dbReference>
<dbReference type="GO" id="GO:0016746">
    <property type="term" value="F:acyltransferase activity"/>
    <property type="evidence" value="ECO:0007669"/>
    <property type="project" value="UniProtKB-KW"/>
</dbReference>
<dbReference type="InterPro" id="IPR002656">
    <property type="entry name" value="Acyl_transf_3_dom"/>
</dbReference>
<feature type="transmembrane region" description="Helical" evidence="1">
    <location>
        <begin position="206"/>
        <end position="227"/>
    </location>
</feature>
<keyword evidence="1" id="KW-0472">Membrane</keyword>
<evidence type="ECO:0000313" key="5">
    <source>
        <dbReference type="Proteomes" id="UP001409291"/>
    </source>
</evidence>
<feature type="transmembrane region" description="Helical" evidence="1">
    <location>
        <begin position="322"/>
        <end position="348"/>
    </location>
</feature>
<name>A0ABV0BWJ8_9SPHI</name>
<reference evidence="4 5" key="1">
    <citation type="submission" date="2024-04" db="EMBL/GenBank/DDBJ databases">
        <title>WGS of bacteria from Torrens River.</title>
        <authorList>
            <person name="Wyrsch E.R."/>
            <person name="Drigo B."/>
        </authorList>
    </citation>
    <scope>NUCLEOTIDE SEQUENCE [LARGE SCALE GENOMIC DNA]</scope>
    <source>
        <strain evidence="4 5">TWI391</strain>
    </source>
</reference>
<dbReference type="PANTHER" id="PTHR23028:SF53">
    <property type="entry name" value="ACYL_TRANSF_3 DOMAIN-CONTAINING PROTEIN"/>
    <property type="match status" value="1"/>
</dbReference>